<accession>A0ABD4B3R8</accession>
<gene>
    <name evidence="1" type="ORF">WR31_02755</name>
</gene>
<sequence length="252" mass="27953">MVRQPAFLSQFSGRGRTPQNALNFTTASTGNEIMKNKRHPGIARFVLCVATTAILSACGQGAPSESDTKQAVASAVGNCRFFELRDFQKVNSIPGDSGNDYRVDVKYTIRLSPDGDVKTYAKQWQEQYEKYQFLNADAEQKAKQYYDAQQAYTAANPNDLDAGRTFEQQHQDEYQAMSNAKIEIGNVAAALNNTAPGLTFRRAIVQACPSIDLRLLTNFFNGKGADYSNDVDVEFTQTLDMIKTDNGWQAAR</sequence>
<protein>
    <recommendedName>
        <fullName evidence="3">Lipoprotein</fullName>
    </recommendedName>
</protein>
<comment type="caution">
    <text evidence="1">The sequence shown here is derived from an EMBL/GenBank/DDBJ whole genome shotgun (WGS) entry which is preliminary data.</text>
</comment>
<evidence type="ECO:0000313" key="2">
    <source>
        <dbReference type="Proteomes" id="UP000034400"/>
    </source>
</evidence>
<proteinExistence type="predicted"/>
<organism evidence="1 2">
    <name type="scientific">Burkholderia contaminans LMG 23361</name>
    <dbReference type="NCBI Taxonomy" id="1334628"/>
    <lineage>
        <taxon>Bacteria</taxon>
        <taxon>Pseudomonadati</taxon>
        <taxon>Pseudomonadota</taxon>
        <taxon>Betaproteobacteria</taxon>
        <taxon>Burkholderiales</taxon>
        <taxon>Burkholderiaceae</taxon>
        <taxon>Burkholderia</taxon>
        <taxon>Burkholderia cepacia complex</taxon>
    </lineage>
</organism>
<evidence type="ECO:0008006" key="3">
    <source>
        <dbReference type="Google" id="ProtNLM"/>
    </source>
</evidence>
<dbReference type="AlphaFoldDB" id="A0ABD4B3R8"/>
<reference evidence="1 2" key="1">
    <citation type="submission" date="2015-03" db="EMBL/GenBank/DDBJ databases">
        <title>Draft genome sequences of the Burkholderia contaminans strains LMG 23361 and FFH2055 and Burkholderia cenocepacia K56-2.</title>
        <authorList>
            <person name="Bloodworth R.A."/>
            <person name="Selin C."/>
            <person name="Lopez De Volder M.A."/>
            <person name="Degrossi J."/>
            <person name="Drevinek P."/>
            <person name="Galanternik L."/>
            <person name="Cardona S.T."/>
        </authorList>
    </citation>
    <scope>NUCLEOTIDE SEQUENCE [LARGE SCALE GENOMIC DNA]</scope>
    <source>
        <strain evidence="1 2">LMG 23361</strain>
    </source>
</reference>
<dbReference type="EMBL" id="LASD01000001">
    <property type="protein sequence ID" value="KKL44114.1"/>
    <property type="molecule type" value="Genomic_DNA"/>
</dbReference>
<dbReference type="Proteomes" id="UP000034400">
    <property type="component" value="Unassembled WGS sequence"/>
</dbReference>
<name>A0ABD4B3R8_9BURK</name>
<evidence type="ECO:0000313" key="1">
    <source>
        <dbReference type="EMBL" id="KKL44114.1"/>
    </source>
</evidence>